<dbReference type="SUPFAM" id="SSF51735">
    <property type="entry name" value="NAD(P)-binding Rossmann-fold domains"/>
    <property type="match status" value="1"/>
</dbReference>
<dbReference type="Gene3D" id="3.40.50.720">
    <property type="entry name" value="NAD(P)-binding Rossmann-like Domain"/>
    <property type="match status" value="2"/>
</dbReference>
<dbReference type="Proteomes" id="UP000191518">
    <property type="component" value="Unassembled WGS sequence"/>
</dbReference>
<evidence type="ECO:0000259" key="5">
    <source>
        <dbReference type="Pfam" id="PF00107"/>
    </source>
</evidence>
<proteinExistence type="predicted"/>
<comment type="cofactor">
    <cofactor evidence="1">
        <name>Zn(2+)</name>
        <dbReference type="ChEBI" id="CHEBI:29105"/>
    </cofactor>
</comment>
<evidence type="ECO:0000256" key="2">
    <source>
        <dbReference type="ARBA" id="ARBA00022723"/>
    </source>
</evidence>
<dbReference type="AlphaFoldDB" id="A0A1V6RSC4"/>
<name>A0A1V6RSC4_9EURO</name>
<evidence type="ECO:0000256" key="4">
    <source>
        <dbReference type="ARBA" id="ARBA00023002"/>
    </source>
</evidence>
<dbReference type="EMBL" id="MDYP01000033">
    <property type="protein sequence ID" value="OQE04394.1"/>
    <property type="molecule type" value="Genomic_DNA"/>
</dbReference>
<evidence type="ECO:0000313" key="7">
    <source>
        <dbReference type="Proteomes" id="UP000191518"/>
    </source>
</evidence>
<dbReference type="InterPro" id="IPR036291">
    <property type="entry name" value="NAD(P)-bd_dom_sf"/>
</dbReference>
<protein>
    <recommendedName>
        <fullName evidence="5">Alcohol dehydrogenase-like C-terminal domain-containing protein</fullName>
    </recommendedName>
</protein>
<evidence type="ECO:0000256" key="3">
    <source>
        <dbReference type="ARBA" id="ARBA00022833"/>
    </source>
</evidence>
<dbReference type="InterPro" id="IPR013149">
    <property type="entry name" value="ADH-like_C"/>
</dbReference>
<sequence>MCSASTVYTSIRESALVPGKWAVFPGGGGGMGSQGVQLAVATGRSPVIIDSEEEKRKLALELGAEAFLDFKESKDLASEVIAICDAIRAHGVMCIALPTLGAHPITVSGAELIMKNKLIKGTMVSSMADVEKTLEFAKRGKFHFNPEIVGLSRLNESLQRLKKGQVPGRIVLDFNLE</sequence>
<keyword evidence="4" id="KW-0560">Oxidoreductase</keyword>
<evidence type="ECO:0000256" key="1">
    <source>
        <dbReference type="ARBA" id="ARBA00001947"/>
    </source>
</evidence>
<keyword evidence="7" id="KW-1185">Reference proteome</keyword>
<dbReference type="GO" id="GO:0004022">
    <property type="term" value="F:alcohol dehydrogenase (NAD+) activity"/>
    <property type="evidence" value="ECO:0007669"/>
    <property type="project" value="TreeGrafter"/>
</dbReference>
<gene>
    <name evidence="6" type="ORF">PENVUL_c033G09042</name>
</gene>
<dbReference type="PANTHER" id="PTHR42940:SF1">
    <property type="entry name" value="ENOYL REDUCTASE (ER) DOMAIN-CONTAINING PROTEIN"/>
    <property type="match status" value="1"/>
</dbReference>
<evidence type="ECO:0000313" key="6">
    <source>
        <dbReference type="EMBL" id="OQE04394.1"/>
    </source>
</evidence>
<dbReference type="Pfam" id="PF00107">
    <property type="entry name" value="ADH_zinc_N"/>
    <property type="match status" value="1"/>
</dbReference>
<dbReference type="PANTHER" id="PTHR42940">
    <property type="entry name" value="ALCOHOL DEHYDROGENASE 1-RELATED"/>
    <property type="match status" value="1"/>
</dbReference>
<dbReference type="STRING" id="29845.A0A1V6RSC4"/>
<dbReference type="GO" id="GO:0005737">
    <property type="term" value="C:cytoplasm"/>
    <property type="evidence" value="ECO:0007669"/>
    <property type="project" value="TreeGrafter"/>
</dbReference>
<keyword evidence="2" id="KW-0479">Metal-binding</keyword>
<keyword evidence="3" id="KW-0862">Zinc</keyword>
<organism evidence="6 7">
    <name type="scientific">Penicillium vulpinum</name>
    <dbReference type="NCBI Taxonomy" id="29845"/>
    <lineage>
        <taxon>Eukaryota</taxon>
        <taxon>Fungi</taxon>
        <taxon>Dikarya</taxon>
        <taxon>Ascomycota</taxon>
        <taxon>Pezizomycotina</taxon>
        <taxon>Eurotiomycetes</taxon>
        <taxon>Eurotiomycetidae</taxon>
        <taxon>Eurotiales</taxon>
        <taxon>Aspergillaceae</taxon>
        <taxon>Penicillium</taxon>
    </lineage>
</organism>
<dbReference type="GO" id="GO:0046872">
    <property type="term" value="F:metal ion binding"/>
    <property type="evidence" value="ECO:0007669"/>
    <property type="project" value="UniProtKB-KW"/>
</dbReference>
<dbReference type="Gene3D" id="3.90.180.10">
    <property type="entry name" value="Medium-chain alcohol dehydrogenases, catalytic domain"/>
    <property type="match status" value="1"/>
</dbReference>
<feature type="domain" description="Alcohol dehydrogenase-like C-terminal" evidence="5">
    <location>
        <begin position="30"/>
        <end position="90"/>
    </location>
</feature>
<accession>A0A1V6RSC4</accession>
<reference evidence="7" key="1">
    <citation type="journal article" date="2017" name="Nat. Microbiol.">
        <title>Global analysis of biosynthetic gene clusters reveals vast potential of secondary metabolite production in Penicillium species.</title>
        <authorList>
            <person name="Nielsen J.C."/>
            <person name="Grijseels S."/>
            <person name="Prigent S."/>
            <person name="Ji B."/>
            <person name="Dainat J."/>
            <person name="Nielsen K.F."/>
            <person name="Frisvad J.C."/>
            <person name="Workman M."/>
            <person name="Nielsen J."/>
        </authorList>
    </citation>
    <scope>NUCLEOTIDE SEQUENCE [LARGE SCALE GENOMIC DNA]</scope>
    <source>
        <strain evidence="7">IBT 29486</strain>
    </source>
</reference>
<comment type="caution">
    <text evidence="6">The sequence shown here is derived from an EMBL/GenBank/DDBJ whole genome shotgun (WGS) entry which is preliminary data.</text>
</comment>